<dbReference type="OrthoDB" id="9808822at2"/>
<dbReference type="EMBL" id="MJEH01000022">
    <property type="protein sequence ID" value="OEH92706.1"/>
    <property type="molecule type" value="Genomic_DNA"/>
</dbReference>
<sequence>MKTEIYILGGFLGSGKTTLLTNLLQYEKENNRKVAVVMNEIGQISIDSTVVEDDTPLKELLNGCVCCSLQDQFEVQLEDLLRSNDLDVIYIETTGAAHPMEVYDACLSPIFANTVDMRGIISIVDLNRWKNREKLSLQIRMLLLEQIKHADVLLLNKMDLVENDEQAALLYEIQSINPKAKTFFTSFSKINPTHLLNTKLIKKEAYNAAHITKHLNMKSFVYTFQSSINRIDFENFLRSLPDNVFRIKGFIQFTDSTTIYSFQYSYGVPTLLPDLMKMPLTLVFIGESINQDKMITELQLLEQKNPTK</sequence>
<evidence type="ECO:0000259" key="6">
    <source>
        <dbReference type="SMART" id="SM00833"/>
    </source>
</evidence>
<dbReference type="GO" id="GO:0005737">
    <property type="term" value="C:cytoplasm"/>
    <property type="evidence" value="ECO:0007669"/>
    <property type="project" value="TreeGrafter"/>
</dbReference>
<evidence type="ECO:0000256" key="3">
    <source>
        <dbReference type="ARBA" id="ARBA00023186"/>
    </source>
</evidence>
<evidence type="ECO:0000256" key="5">
    <source>
        <dbReference type="ARBA" id="ARBA00049117"/>
    </source>
</evidence>
<keyword evidence="2" id="KW-0378">Hydrolase</keyword>
<evidence type="ECO:0000256" key="2">
    <source>
        <dbReference type="ARBA" id="ARBA00022801"/>
    </source>
</evidence>
<accession>A0A1E5LF72</accession>
<proteinExistence type="inferred from homology"/>
<dbReference type="SUPFAM" id="SSF90002">
    <property type="entry name" value="Hypothetical protein YjiA, C-terminal domain"/>
    <property type="match status" value="1"/>
</dbReference>
<dbReference type="Gene3D" id="3.30.1220.10">
    <property type="entry name" value="CobW-like, C-terminal domain"/>
    <property type="match status" value="1"/>
</dbReference>
<dbReference type="PANTHER" id="PTHR13748:SF62">
    <property type="entry name" value="COBW DOMAIN-CONTAINING PROTEIN"/>
    <property type="match status" value="1"/>
</dbReference>
<feature type="domain" description="CobW C-terminal" evidence="6">
    <location>
        <begin position="217"/>
        <end position="302"/>
    </location>
</feature>
<dbReference type="InterPro" id="IPR011629">
    <property type="entry name" value="CobW-like_C"/>
</dbReference>
<dbReference type="RefSeq" id="WP_069717148.1">
    <property type="nucleotide sequence ID" value="NZ_MJEH01000022.1"/>
</dbReference>
<dbReference type="Gene3D" id="3.40.50.300">
    <property type="entry name" value="P-loop containing nucleotide triphosphate hydrolases"/>
    <property type="match status" value="1"/>
</dbReference>
<dbReference type="PANTHER" id="PTHR13748">
    <property type="entry name" value="COBW-RELATED"/>
    <property type="match status" value="1"/>
</dbReference>
<dbReference type="AlphaFoldDB" id="A0A1E5LF72"/>
<protein>
    <submittedName>
        <fullName evidence="7">Cobalamin biosynthesis protein</fullName>
    </submittedName>
</protein>
<evidence type="ECO:0000313" key="8">
    <source>
        <dbReference type="Proteomes" id="UP000095209"/>
    </source>
</evidence>
<comment type="catalytic activity">
    <reaction evidence="5">
        <text>GTP + H2O = GDP + phosphate + H(+)</text>
        <dbReference type="Rhea" id="RHEA:19669"/>
        <dbReference type="ChEBI" id="CHEBI:15377"/>
        <dbReference type="ChEBI" id="CHEBI:15378"/>
        <dbReference type="ChEBI" id="CHEBI:37565"/>
        <dbReference type="ChEBI" id="CHEBI:43474"/>
        <dbReference type="ChEBI" id="CHEBI:58189"/>
    </reaction>
    <physiologicalReaction direction="left-to-right" evidence="5">
        <dbReference type="Rhea" id="RHEA:19670"/>
    </physiologicalReaction>
</comment>
<dbReference type="InterPro" id="IPR027417">
    <property type="entry name" value="P-loop_NTPase"/>
</dbReference>
<dbReference type="CDD" id="cd03112">
    <property type="entry name" value="CobW-like"/>
    <property type="match status" value="1"/>
</dbReference>
<comment type="similarity">
    <text evidence="4">Belongs to the SIMIBI class G3E GTPase family. ZNG1 subfamily.</text>
</comment>
<gene>
    <name evidence="7" type="ORF">BFG57_01490</name>
</gene>
<dbReference type="SUPFAM" id="SSF52540">
    <property type="entry name" value="P-loop containing nucleoside triphosphate hydrolases"/>
    <property type="match status" value="1"/>
</dbReference>
<organism evidence="7 8">
    <name type="scientific">Bacillus solimangrovi</name>
    <dbReference type="NCBI Taxonomy" id="1305675"/>
    <lineage>
        <taxon>Bacteria</taxon>
        <taxon>Bacillati</taxon>
        <taxon>Bacillota</taxon>
        <taxon>Bacilli</taxon>
        <taxon>Bacillales</taxon>
        <taxon>Bacillaceae</taxon>
        <taxon>Bacillus</taxon>
    </lineage>
</organism>
<comment type="caution">
    <text evidence="7">The sequence shown here is derived from an EMBL/GenBank/DDBJ whole genome shotgun (WGS) entry which is preliminary data.</text>
</comment>
<dbReference type="GO" id="GO:0000166">
    <property type="term" value="F:nucleotide binding"/>
    <property type="evidence" value="ECO:0007669"/>
    <property type="project" value="UniProtKB-KW"/>
</dbReference>
<evidence type="ECO:0000256" key="4">
    <source>
        <dbReference type="ARBA" id="ARBA00034320"/>
    </source>
</evidence>
<dbReference type="Proteomes" id="UP000095209">
    <property type="component" value="Unassembled WGS sequence"/>
</dbReference>
<dbReference type="Pfam" id="PF07683">
    <property type="entry name" value="CobW_C"/>
    <property type="match status" value="1"/>
</dbReference>
<dbReference type="Pfam" id="PF02492">
    <property type="entry name" value="cobW"/>
    <property type="match status" value="1"/>
</dbReference>
<dbReference type="InterPro" id="IPR003495">
    <property type="entry name" value="CobW/HypB/UreG_nucleotide-bd"/>
</dbReference>
<name>A0A1E5LF72_9BACI</name>
<dbReference type="SMART" id="SM00833">
    <property type="entry name" value="CobW_C"/>
    <property type="match status" value="1"/>
</dbReference>
<dbReference type="InterPro" id="IPR051316">
    <property type="entry name" value="Zinc-reg_GTPase_activator"/>
</dbReference>
<evidence type="ECO:0000313" key="7">
    <source>
        <dbReference type="EMBL" id="OEH92706.1"/>
    </source>
</evidence>
<dbReference type="GO" id="GO:0016787">
    <property type="term" value="F:hydrolase activity"/>
    <property type="evidence" value="ECO:0007669"/>
    <property type="project" value="UniProtKB-KW"/>
</dbReference>
<reference evidence="7 8" key="1">
    <citation type="submission" date="2016-08" db="EMBL/GenBank/DDBJ databases">
        <title>Genome of Bacillus solimangrovi GH2-4.</title>
        <authorList>
            <person name="Lim S."/>
            <person name="Kim B.-C."/>
        </authorList>
    </citation>
    <scope>NUCLEOTIDE SEQUENCE [LARGE SCALE GENOMIC DNA]</scope>
    <source>
        <strain evidence="7 8">GH2-4</strain>
    </source>
</reference>
<keyword evidence="3" id="KW-0143">Chaperone</keyword>
<evidence type="ECO:0000256" key="1">
    <source>
        <dbReference type="ARBA" id="ARBA00022741"/>
    </source>
</evidence>
<keyword evidence="1" id="KW-0547">Nucleotide-binding</keyword>
<keyword evidence="8" id="KW-1185">Reference proteome</keyword>
<dbReference type="STRING" id="1305675.BFG57_01490"/>
<dbReference type="InterPro" id="IPR036627">
    <property type="entry name" value="CobW-likC_sf"/>
</dbReference>